<name>A0A0F9TJT7_9ZZZZ</name>
<dbReference type="AlphaFoldDB" id="A0A0F9TJT7"/>
<gene>
    <name evidence="1" type="ORF">LCGC14_0644790</name>
</gene>
<sequence length="269" mass="31823">MFHPISEELKCAISTRGDRFDVFPGIEAHANLEFVVSRLEQFEEIELTPKVSRTLNTLLASLRNLLRENRYLREEIMTLMPDFLSIRKILAKREKKASQIEKEVKKWVYKLQGRLNRRKLESNPQNIKWQQPSFKLSCEEIWQQWIRLVDSYSEGLYEAYDVAELDFTNNAKEQLFHRSKHHFKALLGRENVARAFLNHGGLHVQLLDIDFTKENVTSVLLACETPLIEAQRKEFNAQYATIRRTWRIREKDTGNFTQFKDNLTQLEHS</sequence>
<dbReference type="EMBL" id="LAZR01001176">
    <property type="protein sequence ID" value="KKN49251.1"/>
    <property type="molecule type" value="Genomic_DNA"/>
</dbReference>
<proteinExistence type="predicted"/>
<evidence type="ECO:0000313" key="1">
    <source>
        <dbReference type="EMBL" id="KKN49251.1"/>
    </source>
</evidence>
<comment type="caution">
    <text evidence="1">The sequence shown here is derived from an EMBL/GenBank/DDBJ whole genome shotgun (WGS) entry which is preliminary data.</text>
</comment>
<reference evidence="1" key="1">
    <citation type="journal article" date="2015" name="Nature">
        <title>Complex archaea that bridge the gap between prokaryotes and eukaryotes.</title>
        <authorList>
            <person name="Spang A."/>
            <person name="Saw J.H."/>
            <person name="Jorgensen S.L."/>
            <person name="Zaremba-Niedzwiedzka K."/>
            <person name="Martijn J."/>
            <person name="Lind A.E."/>
            <person name="van Eijk R."/>
            <person name="Schleper C."/>
            <person name="Guy L."/>
            <person name="Ettema T.J."/>
        </authorList>
    </citation>
    <scope>NUCLEOTIDE SEQUENCE</scope>
</reference>
<protein>
    <submittedName>
        <fullName evidence="1">Uncharacterized protein</fullName>
    </submittedName>
</protein>
<accession>A0A0F9TJT7</accession>
<organism evidence="1">
    <name type="scientific">marine sediment metagenome</name>
    <dbReference type="NCBI Taxonomy" id="412755"/>
    <lineage>
        <taxon>unclassified sequences</taxon>
        <taxon>metagenomes</taxon>
        <taxon>ecological metagenomes</taxon>
    </lineage>
</organism>